<dbReference type="SUPFAM" id="SSF55785">
    <property type="entry name" value="PYP-like sensor domain (PAS domain)"/>
    <property type="match status" value="1"/>
</dbReference>
<dbReference type="InterPro" id="IPR000014">
    <property type="entry name" value="PAS"/>
</dbReference>
<dbReference type="GO" id="GO:0060307">
    <property type="term" value="P:regulation of ventricular cardiac muscle cell membrane repolarization"/>
    <property type="evidence" value="ECO:0007669"/>
    <property type="project" value="TreeGrafter"/>
</dbReference>
<dbReference type="Proteomes" id="UP001152622">
    <property type="component" value="Chromosome 12"/>
</dbReference>
<reference evidence="3" key="1">
    <citation type="journal article" date="2023" name="Science">
        <title>Genome structures resolve the early diversification of teleost fishes.</title>
        <authorList>
            <person name="Parey E."/>
            <person name="Louis A."/>
            <person name="Montfort J."/>
            <person name="Bouchez O."/>
            <person name="Roques C."/>
            <person name="Iampietro C."/>
            <person name="Lluch J."/>
            <person name="Castinel A."/>
            <person name="Donnadieu C."/>
            <person name="Desvignes T."/>
            <person name="Floi Bucao C."/>
            <person name="Jouanno E."/>
            <person name="Wen M."/>
            <person name="Mejri S."/>
            <person name="Dirks R."/>
            <person name="Jansen H."/>
            <person name="Henkel C."/>
            <person name="Chen W.J."/>
            <person name="Zahm M."/>
            <person name="Cabau C."/>
            <person name="Klopp C."/>
            <person name="Thompson A.W."/>
            <person name="Robinson-Rechavi M."/>
            <person name="Braasch I."/>
            <person name="Lecointre G."/>
            <person name="Bobe J."/>
            <person name="Postlethwait J.H."/>
            <person name="Berthelot C."/>
            <person name="Roest Crollius H."/>
            <person name="Guiguen Y."/>
        </authorList>
    </citation>
    <scope>NUCLEOTIDE SEQUENCE</scope>
    <source>
        <strain evidence="3">WJC10195</strain>
    </source>
</reference>
<dbReference type="InterPro" id="IPR050818">
    <property type="entry name" value="KCNH_animal-type"/>
</dbReference>
<gene>
    <name evidence="3" type="ORF">SKAU_G00290150</name>
</gene>
<dbReference type="PANTHER" id="PTHR10217:SF638">
    <property type="entry name" value="ERG K+ CHANNEL"/>
    <property type="match status" value="1"/>
</dbReference>
<feature type="region of interest" description="Disordered" evidence="1">
    <location>
        <begin position="279"/>
        <end position="322"/>
    </location>
</feature>
<evidence type="ECO:0000259" key="2">
    <source>
        <dbReference type="Pfam" id="PF13426"/>
    </source>
</evidence>
<dbReference type="EMBL" id="JAINUF010000012">
    <property type="protein sequence ID" value="KAJ8344822.1"/>
    <property type="molecule type" value="Genomic_DNA"/>
</dbReference>
<evidence type="ECO:0000313" key="3">
    <source>
        <dbReference type="EMBL" id="KAJ8344822.1"/>
    </source>
</evidence>
<dbReference type="Pfam" id="PF13426">
    <property type="entry name" value="PAS_9"/>
    <property type="match status" value="1"/>
</dbReference>
<dbReference type="CDD" id="cd00130">
    <property type="entry name" value="PAS"/>
    <property type="match status" value="1"/>
</dbReference>
<dbReference type="InterPro" id="IPR035965">
    <property type="entry name" value="PAS-like_dom_sf"/>
</dbReference>
<evidence type="ECO:0000256" key="1">
    <source>
        <dbReference type="SAM" id="MobiDB-lite"/>
    </source>
</evidence>
<comment type="caution">
    <text evidence="3">The sequence shown here is derived from an EMBL/GenBank/DDBJ whole genome shotgun (WGS) entry which is preliminary data.</text>
</comment>
<accession>A0A9Q1ETL6</accession>
<dbReference type="GO" id="GO:0086091">
    <property type="term" value="P:regulation of heart rate by cardiac conduction"/>
    <property type="evidence" value="ECO:0007669"/>
    <property type="project" value="TreeGrafter"/>
</dbReference>
<organism evidence="3 4">
    <name type="scientific">Synaphobranchus kaupii</name>
    <name type="common">Kaup's arrowtooth eel</name>
    <dbReference type="NCBI Taxonomy" id="118154"/>
    <lineage>
        <taxon>Eukaryota</taxon>
        <taxon>Metazoa</taxon>
        <taxon>Chordata</taxon>
        <taxon>Craniata</taxon>
        <taxon>Vertebrata</taxon>
        <taxon>Euteleostomi</taxon>
        <taxon>Actinopterygii</taxon>
        <taxon>Neopterygii</taxon>
        <taxon>Teleostei</taxon>
        <taxon>Anguilliformes</taxon>
        <taxon>Synaphobranchidae</taxon>
        <taxon>Synaphobranchus</taxon>
    </lineage>
</organism>
<keyword evidence="4" id="KW-1185">Reference proteome</keyword>
<proteinExistence type="predicted"/>
<dbReference type="PANTHER" id="PTHR10217">
    <property type="entry name" value="VOLTAGE AND LIGAND GATED POTASSIUM CHANNEL"/>
    <property type="match status" value="1"/>
</dbReference>
<dbReference type="Gene3D" id="3.30.450.20">
    <property type="entry name" value="PAS domain"/>
    <property type="match status" value="1"/>
</dbReference>
<dbReference type="GO" id="GO:0005886">
    <property type="term" value="C:plasma membrane"/>
    <property type="evidence" value="ECO:0007669"/>
    <property type="project" value="TreeGrafter"/>
</dbReference>
<evidence type="ECO:0000313" key="4">
    <source>
        <dbReference type="Proteomes" id="UP001152622"/>
    </source>
</evidence>
<dbReference type="OrthoDB" id="432483at2759"/>
<sequence>MPVRRGHVAHQNTYLDTIIRKFDGQKKACLQSIRFWGDRKFLMANAQTQRCGIIFCNEGFCQMFGFSRAELMQQPCTCPLPGGGPGHHEERPGAVGTGAAGLRGTPGGDPVLRQGSASAARAGHIVSPNVPSRYPDIAPICAISVRREHGRGAVRESRVCRFTYLLGPAPVCPAWWMWSPVKNEVGVVIMFILNFQELLESPNRKGGFRKRMTQGWIRAGVRVAGYGLKLPSLRAVALRRPSVSKEQFEGVVVDLLQPNSEDVPLKEFRIPSKESCMQSETEALIEQDRDPHPVDHFPERLEPQAPRPGVLPRSRSRESIRSLRRASSLDGIDGMRADWGSRSNTYLRPSLLNSTSDSDLMKYRTVSRIPQVTLLPPASPAHIEIIAPSKLKDRTHNVTEKVTQRTPLAGGGSYETRCLGGAAARYRPSSSPIGTGPDLGSQF</sequence>
<feature type="region of interest" description="Disordered" evidence="1">
    <location>
        <begin position="424"/>
        <end position="443"/>
    </location>
</feature>
<protein>
    <recommendedName>
        <fullName evidence="2">PAS domain-containing protein</fullName>
    </recommendedName>
</protein>
<dbReference type="GO" id="GO:0005242">
    <property type="term" value="F:inward rectifier potassium channel activity"/>
    <property type="evidence" value="ECO:0007669"/>
    <property type="project" value="TreeGrafter"/>
</dbReference>
<name>A0A9Q1ETL6_SYNKA</name>
<dbReference type="GO" id="GO:0086013">
    <property type="term" value="P:membrane repolarization during cardiac muscle cell action potential"/>
    <property type="evidence" value="ECO:0007669"/>
    <property type="project" value="TreeGrafter"/>
</dbReference>
<feature type="compositionally biased region" description="Basic and acidic residues" evidence="1">
    <location>
        <begin position="286"/>
        <end position="302"/>
    </location>
</feature>
<feature type="domain" description="PAS" evidence="2">
    <location>
        <begin position="52"/>
        <end position="84"/>
    </location>
</feature>
<dbReference type="AlphaFoldDB" id="A0A9Q1ETL6"/>